<reference evidence="1" key="2">
    <citation type="submission" date="2025-09" db="UniProtKB">
        <authorList>
            <consortium name="Ensembl"/>
        </authorList>
    </citation>
    <scope>IDENTIFICATION</scope>
</reference>
<protein>
    <submittedName>
        <fullName evidence="1">Uncharacterized protein</fullName>
    </submittedName>
</protein>
<evidence type="ECO:0000313" key="1">
    <source>
        <dbReference type="Ensembl" id="ENSRROP00000016270.1"/>
    </source>
</evidence>
<evidence type="ECO:0000313" key="2">
    <source>
        <dbReference type="Proteomes" id="UP000233200"/>
    </source>
</evidence>
<sequence>MGCGVLNQEGLRHIAPESCPHASGQCLSEAMTAQGAALRRRAILRLLGIGPAPPVAGLPLGEMLCFSVVAAARGGPASWFCGS</sequence>
<dbReference type="Proteomes" id="UP000233200">
    <property type="component" value="Unplaced"/>
</dbReference>
<proteinExistence type="predicted"/>
<accession>A0A2K6PIA6</accession>
<organism evidence="1 2">
    <name type="scientific">Rhinopithecus roxellana</name>
    <name type="common">Golden snub-nosed monkey</name>
    <name type="synonym">Pygathrix roxellana</name>
    <dbReference type="NCBI Taxonomy" id="61622"/>
    <lineage>
        <taxon>Eukaryota</taxon>
        <taxon>Metazoa</taxon>
        <taxon>Chordata</taxon>
        <taxon>Craniata</taxon>
        <taxon>Vertebrata</taxon>
        <taxon>Euteleostomi</taxon>
        <taxon>Mammalia</taxon>
        <taxon>Eutheria</taxon>
        <taxon>Euarchontoglires</taxon>
        <taxon>Primates</taxon>
        <taxon>Haplorrhini</taxon>
        <taxon>Catarrhini</taxon>
        <taxon>Cercopithecidae</taxon>
        <taxon>Colobinae</taxon>
        <taxon>Rhinopithecus</taxon>
    </lineage>
</organism>
<keyword evidence="2" id="KW-1185">Reference proteome</keyword>
<dbReference type="AlphaFoldDB" id="A0A2K6PIA6"/>
<reference evidence="1" key="1">
    <citation type="submission" date="2025-08" db="UniProtKB">
        <authorList>
            <consortium name="Ensembl"/>
        </authorList>
    </citation>
    <scope>IDENTIFICATION</scope>
</reference>
<name>A0A2K6PIA6_RHIRO</name>
<dbReference type="OMA" id="PASCFCG"/>
<dbReference type="Ensembl" id="ENSRROT00000040415.1">
    <property type="protein sequence ID" value="ENSRROP00000016270.1"/>
    <property type="gene ID" value="ENSRROG00000032293.1"/>
</dbReference>